<evidence type="ECO:0000313" key="1">
    <source>
        <dbReference type="EMBL" id="KAH3788638.1"/>
    </source>
</evidence>
<gene>
    <name evidence="1" type="ORF">DPMN_166785</name>
</gene>
<keyword evidence="2" id="KW-1185">Reference proteome</keyword>
<reference evidence="1" key="1">
    <citation type="journal article" date="2019" name="bioRxiv">
        <title>The Genome of the Zebra Mussel, Dreissena polymorpha: A Resource for Invasive Species Research.</title>
        <authorList>
            <person name="McCartney M.A."/>
            <person name="Auch B."/>
            <person name="Kono T."/>
            <person name="Mallez S."/>
            <person name="Zhang Y."/>
            <person name="Obille A."/>
            <person name="Becker A."/>
            <person name="Abrahante J.E."/>
            <person name="Garbe J."/>
            <person name="Badalamenti J.P."/>
            <person name="Herman A."/>
            <person name="Mangelson H."/>
            <person name="Liachko I."/>
            <person name="Sullivan S."/>
            <person name="Sone E.D."/>
            <person name="Koren S."/>
            <person name="Silverstein K.A.T."/>
            <person name="Beckman K.B."/>
            <person name="Gohl D.M."/>
        </authorList>
    </citation>
    <scope>NUCLEOTIDE SEQUENCE</scope>
    <source>
        <strain evidence="1">Duluth1</strain>
        <tissue evidence="1">Whole animal</tissue>
    </source>
</reference>
<dbReference type="EMBL" id="JAIWYP010000008">
    <property type="protein sequence ID" value="KAH3788638.1"/>
    <property type="molecule type" value="Genomic_DNA"/>
</dbReference>
<name>A0A9D4F071_DREPO</name>
<proteinExistence type="predicted"/>
<accession>A0A9D4F071</accession>
<evidence type="ECO:0000313" key="2">
    <source>
        <dbReference type="Proteomes" id="UP000828390"/>
    </source>
</evidence>
<comment type="caution">
    <text evidence="1">The sequence shown here is derived from an EMBL/GenBank/DDBJ whole genome shotgun (WGS) entry which is preliminary data.</text>
</comment>
<organism evidence="1 2">
    <name type="scientific">Dreissena polymorpha</name>
    <name type="common">Zebra mussel</name>
    <name type="synonym">Mytilus polymorpha</name>
    <dbReference type="NCBI Taxonomy" id="45954"/>
    <lineage>
        <taxon>Eukaryota</taxon>
        <taxon>Metazoa</taxon>
        <taxon>Spiralia</taxon>
        <taxon>Lophotrochozoa</taxon>
        <taxon>Mollusca</taxon>
        <taxon>Bivalvia</taxon>
        <taxon>Autobranchia</taxon>
        <taxon>Heteroconchia</taxon>
        <taxon>Euheterodonta</taxon>
        <taxon>Imparidentia</taxon>
        <taxon>Neoheterodontei</taxon>
        <taxon>Myida</taxon>
        <taxon>Dreissenoidea</taxon>
        <taxon>Dreissenidae</taxon>
        <taxon>Dreissena</taxon>
    </lineage>
</organism>
<dbReference type="Proteomes" id="UP000828390">
    <property type="component" value="Unassembled WGS sequence"/>
</dbReference>
<dbReference type="AlphaFoldDB" id="A0A9D4F071"/>
<sequence length="55" mass="5952">MSSVENHVLDLLDVNGDSEFSGFDSGDIHVVDTPYVASTIEVATINAKEKRGKSR</sequence>
<reference evidence="1" key="2">
    <citation type="submission" date="2020-11" db="EMBL/GenBank/DDBJ databases">
        <authorList>
            <person name="McCartney M.A."/>
            <person name="Auch B."/>
            <person name="Kono T."/>
            <person name="Mallez S."/>
            <person name="Becker A."/>
            <person name="Gohl D.M."/>
            <person name="Silverstein K.A.T."/>
            <person name="Koren S."/>
            <person name="Bechman K.B."/>
            <person name="Herman A."/>
            <person name="Abrahante J.E."/>
            <person name="Garbe J."/>
        </authorList>
    </citation>
    <scope>NUCLEOTIDE SEQUENCE</scope>
    <source>
        <strain evidence="1">Duluth1</strain>
        <tissue evidence="1">Whole animal</tissue>
    </source>
</reference>
<protein>
    <submittedName>
        <fullName evidence="1">Uncharacterized protein</fullName>
    </submittedName>
</protein>